<reference evidence="4" key="1">
    <citation type="submission" date="2022-08" db="EMBL/GenBank/DDBJ databases">
        <authorList>
            <person name="Gutierrez-Valencia J."/>
        </authorList>
    </citation>
    <scope>NUCLEOTIDE SEQUENCE</scope>
</reference>
<dbReference type="GO" id="GO:0016491">
    <property type="term" value="F:oxidoreductase activity"/>
    <property type="evidence" value="ECO:0007669"/>
    <property type="project" value="UniProtKB-KW"/>
</dbReference>
<dbReference type="Proteomes" id="UP001154282">
    <property type="component" value="Unassembled WGS sequence"/>
</dbReference>
<organism evidence="4 5">
    <name type="scientific">Linum tenue</name>
    <dbReference type="NCBI Taxonomy" id="586396"/>
    <lineage>
        <taxon>Eukaryota</taxon>
        <taxon>Viridiplantae</taxon>
        <taxon>Streptophyta</taxon>
        <taxon>Embryophyta</taxon>
        <taxon>Tracheophyta</taxon>
        <taxon>Spermatophyta</taxon>
        <taxon>Magnoliopsida</taxon>
        <taxon>eudicotyledons</taxon>
        <taxon>Gunneridae</taxon>
        <taxon>Pentapetalae</taxon>
        <taxon>rosids</taxon>
        <taxon>fabids</taxon>
        <taxon>Malpighiales</taxon>
        <taxon>Linaceae</taxon>
        <taxon>Linum</taxon>
    </lineage>
</organism>
<evidence type="ECO:0008006" key="6">
    <source>
        <dbReference type="Google" id="ProtNLM"/>
    </source>
</evidence>
<dbReference type="PANTHER" id="PTHR44169">
    <property type="entry name" value="NADPH-DEPENDENT 1-ACYLDIHYDROXYACETONE PHOSPHATE REDUCTASE"/>
    <property type="match status" value="1"/>
</dbReference>
<dbReference type="FunFam" id="3.40.50.720:FF:000261">
    <property type="entry name" value="NADPH-dependent 1-acyldihydroxyacetone phosphate reductase"/>
    <property type="match status" value="1"/>
</dbReference>
<dbReference type="Pfam" id="PF00106">
    <property type="entry name" value="adh_short"/>
    <property type="match status" value="1"/>
</dbReference>
<evidence type="ECO:0000256" key="1">
    <source>
        <dbReference type="ARBA" id="ARBA00006484"/>
    </source>
</evidence>
<proteinExistence type="inferred from homology"/>
<sequence>MESVGLEVVLITGCSQGGIGHALAKEFAAKNCLVVATSRSLSSMQDLEQDERFYLQELDVSSDESVQRVVTNVIEKYGRVDVLVNNAGVQCVGPLAEVPLSGIQNTFNTNVYAYRLKHLRIVGPMRMIQALVPHMASRRKGKIVNIGSVIVLAPLPWAGTYSGTKSAMHALTDTLRLELKPLGIDVINVVPGAVQSNIMPSAEAIYSSEWKLYKPFEPAITRFVSQGRAGTPTEKFAKHTVAAILRKHPPAWFSSGKFSTIMAIVYYLPLRVKDLLVQSFMKP</sequence>
<evidence type="ECO:0000256" key="3">
    <source>
        <dbReference type="RuleBase" id="RU000363"/>
    </source>
</evidence>
<dbReference type="CDD" id="cd05374">
    <property type="entry name" value="17beta-HSD-like_SDR_c"/>
    <property type="match status" value="1"/>
</dbReference>
<dbReference type="AlphaFoldDB" id="A0AAV0L5S0"/>
<protein>
    <recommendedName>
        <fullName evidence="6">NADPH-dependent 1-acyldihydroxyacetone phosphate reductase</fullName>
    </recommendedName>
</protein>
<dbReference type="PRINTS" id="PR00080">
    <property type="entry name" value="SDRFAMILY"/>
</dbReference>
<dbReference type="PANTHER" id="PTHR44169:SF6">
    <property type="entry name" value="NADPH-DEPENDENT 1-ACYLDIHYDROXYACETONE PHOSPHATE REDUCTASE"/>
    <property type="match status" value="1"/>
</dbReference>
<keyword evidence="2" id="KW-0560">Oxidoreductase</keyword>
<comment type="caution">
    <text evidence="4">The sequence shown here is derived from an EMBL/GenBank/DDBJ whole genome shotgun (WGS) entry which is preliminary data.</text>
</comment>
<gene>
    <name evidence="4" type="ORF">LITE_LOCUS21924</name>
</gene>
<evidence type="ECO:0000313" key="4">
    <source>
        <dbReference type="EMBL" id="CAI0428955.1"/>
    </source>
</evidence>
<dbReference type="Gene3D" id="3.40.50.720">
    <property type="entry name" value="NAD(P)-binding Rossmann-like Domain"/>
    <property type="match status" value="1"/>
</dbReference>
<dbReference type="InterPro" id="IPR020904">
    <property type="entry name" value="Sc_DH/Rdtase_CS"/>
</dbReference>
<dbReference type="InterPro" id="IPR002347">
    <property type="entry name" value="SDR_fam"/>
</dbReference>
<dbReference type="GO" id="GO:0005783">
    <property type="term" value="C:endoplasmic reticulum"/>
    <property type="evidence" value="ECO:0007669"/>
    <property type="project" value="TreeGrafter"/>
</dbReference>
<comment type="similarity">
    <text evidence="1 3">Belongs to the short-chain dehydrogenases/reductases (SDR) family.</text>
</comment>
<name>A0AAV0L5S0_9ROSI</name>
<evidence type="ECO:0000313" key="5">
    <source>
        <dbReference type="Proteomes" id="UP001154282"/>
    </source>
</evidence>
<dbReference type="PRINTS" id="PR00081">
    <property type="entry name" value="GDHRDH"/>
</dbReference>
<keyword evidence="5" id="KW-1185">Reference proteome</keyword>
<evidence type="ECO:0000256" key="2">
    <source>
        <dbReference type="ARBA" id="ARBA00023002"/>
    </source>
</evidence>
<accession>A0AAV0L5S0</accession>
<dbReference type="SUPFAM" id="SSF51735">
    <property type="entry name" value="NAD(P)-binding Rossmann-fold domains"/>
    <property type="match status" value="1"/>
</dbReference>
<dbReference type="EMBL" id="CAMGYJ010000006">
    <property type="protein sequence ID" value="CAI0428955.1"/>
    <property type="molecule type" value="Genomic_DNA"/>
</dbReference>
<dbReference type="PROSITE" id="PS00061">
    <property type="entry name" value="ADH_SHORT"/>
    <property type="match status" value="1"/>
</dbReference>
<dbReference type="InterPro" id="IPR036291">
    <property type="entry name" value="NAD(P)-bd_dom_sf"/>
</dbReference>